<protein>
    <submittedName>
        <fullName evidence="1">Phage tail family protein</fullName>
    </submittedName>
</protein>
<comment type="caution">
    <text evidence="1">The sequence shown here is derived from an EMBL/GenBank/DDBJ whole genome shotgun (WGS) entry which is preliminary data.</text>
</comment>
<evidence type="ECO:0000313" key="1">
    <source>
        <dbReference type="EMBL" id="HJB90004.1"/>
    </source>
</evidence>
<gene>
    <name evidence="1" type="ORF">H9763_00865</name>
</gene>
<proteinExistence type="predicted"/>
<evidence type="ECO:0000313" key="2">
    <source>
        <dbReference type="Proteomes" id="UP000886883"/>
    </source>
</evidence>
<organism evidence="1 2">
    <name type="scientific">Candidatus Eisenbergiella merdigallinarum</name>
    <dbReference type="NCBI Taxonomy" id="2838552"/>
    <lineage>
        <taxon>Bacteria</taxon>
        <taxon>Bacillati</taxon>
        <taxon>Bacillota</taxon>
        <taxon>Clostridia</taxon>
        <taxon>Lachnospirales</taxon>
        <taxon>Lachnospiraceae</taxon>
        <taxon>Eisenbergiella</taxon>
    </lineage>
</organism>
<reference evidence="1" key="2">
    <citation type="submission" date="2021-04" db="EMBL/GenBank/DDBJ databases">
        <authorList>
            <person name="Gilroy R."/>
        </authorList>
    </citation>
    <scope>NUCLEOTIDE SEQUENCE</scope>
    <source>
        <strain evidence="1">USAMLcec3-2134</strain>
    </source>
</reference>
<dbReference type="AlphaFoldDB" id="A0A9D2SBT6"/>
<dbReference type="EMBL" id="DWXE01000004">
    <property type="protein sequence ID" value="HJB90004.1"/>
    <property type="molecule type" value="Genomic_DNA"/>
</dbReference>
<dbReference type="Gene3D" id="2.40.30.200">
    <property type="match status" value="1"/>
</dbReference>
<name>A0A9D2SBT6_9FIRM</name>
<reference evidence="1" key="1">
    <citation type="journal article" date="2021" name="PeerJ">
        <title>Extensive microbial diversity within the chicken gut microbiome revealed by metagenomics and culture.</title>
        <authorList>
            <person name="Gilroy R."/>
            <person name="Ravi A."/>
            <person name="Getino M."/>
            <person name="Pursley I."/>
            <person name="Horton D.L."/>
            <person name="Alikhan N.F."/>
            <person name="Baker D."/>
            <person name="Gharbi K."/>
            <person name="Hall N."/>
            <person name="Watson M."/>
            <person name="Adriaenssens E.M."/>
            <person name="Foster-Nyarko E."/>
            <person name="Jarju S."/>
            <person name="Secka A."/>
            <person name="Antonio M."/>
            <person name="Oren A."/>
            <person name="Chaudhuri R.R."/>
            <person name="La Ragione R."/>
            <person name="Hildebrand F."/>
            <person name="Pallen M.J."/>
        </authorList>
    </citation>
    <scope>NUCLEOTIDE SEQUENCE</scope>
    <source>
        <strain evidence="1">USAMLcec3-2134</strain>
    </source>
</reference>
<accession>A0A9D2SBT6</accession>
<dbReference type="Proteomes" id="UP000886883">
    <property type="component" value="Unassembled WGS sequence"/>
</dbReference>
<sequence>MIGIEYVDFDGVRTDKDWGLKLLSVRIEPPAAKTKTIDVPGIDGEIDLSEIFGDVRYQNRSIEYIFDAACDLAAWPALTSEIANYLHGRKRKAVNGFDRSFYWEGRFAVDVQKSDCFLSKITITGNVDPYKYDIEDGSEPWKWDPFSFRTGIIRNYSKRQINGNGTITIIGRRKQVNPTIITDAEMTVACEGQIISLQPGATVVYELQLGEGRHDLAFSGTGTVTVLYRGGSL</sequence>